<feature type="compositionally biased region" description="Polar residues" evidence="1">
    <location>
        <begin position="52"/>
        <end position="61"/>
    </location>
</feature>
<feature type="region of interest" description="Disordered" evidence="1">
    <location>
        <begin position="52"/>
        <end position="76"/>
    </location>
</feature>
<reference evidence="2 3" key="1">
    <citation type="journal article" date="2021" name="Hortic Res">
        <title>The domestication of Cucurbita argyrosperma as revealed by the genome of its wild relative.</title>
        <authorList>
            <person name="Barrera-Redondo J."/>
            <person name="Sanchez-de la Vega G."/>
            <person name="Aguirre-Liguori J.A."/>
            <person name="Castellanos-Morales G."/>
            <person name="Gutierrez-Guerrero Y.T."/>
            <person name="Aguirre-Dugua X."/>
            <person name="Aguirre-Planter E."/>
            <person name="Tenaillon M.I."/>
            <person name="Lira-Saade R."/>
            <person name="Eguiarte L.E."/>
        </authorList>
    </citation>
    <scope>NUCLEOTIDE SEQUENCE [LARGE SCALE GENOMIC DNA]</scope>
    <source>
        <strain evidence="2">JBR-2021</strain>
    </source>
</reference>
<feature type="compositionally biased region" description="Basic and acidic residues" evidence="1">
    <location>
        <begin position="65"/>
        <end position="76"/>
    </location>
</feature>
<dbReference type="Proteomes" id="UP000685013">
    <property type="component" value="Chromosome 15"/>
</dbReference>
<feature type="non-terminal residue" evidence="2">
    <location>
        <position position="1"/>
    </location>
</feature>
<evidence type="ECO:0000313" key="3">
    <source>
        <dbReference type="Proteomes" id="UP000685013"/>
    </source>
</evidence>
<keyword evidence="3" id="KW-1185">Reference proteome</keyword>
<gene>
    <name evidence="2" type="ORF">SDJN03_22870</name>
</gene>
<comment type="caution">
    <text evidence="2">The sequence shown here is derived from an EMBL/GenBank/DDBJ whole genome shotgun (WGS) entry which is preliminary data.</text>
</comment>
<dbReference type="EMBL" id="JAGKQH010000015">
    <property type="protein sequence ID" value="KAG6578422.1"/>
    <property type="molecule type" value="Genomic_DNA"/>
</dbReference>
<evidence type="ECO:0000256" key="1">
    <source>
        <dbReference type="SAM" id="MobiDB-lite"/>
    </source>
</evidence>
<name>A0AAV6MCD5_9ROSI</name>
<sequence>MDYYRRNDDISTILSVREEDRDFCCPINSVGISFTELPDKPFFPRQASFLDHNTATNQPSGSDLLRSKKAEFTTSQ</sequence>
<organism evidence="2 3">
    <name type="scientific">Cucurbita argyrosperma subsp. sororia</name>
    <dbReference type="NCBI Taxonomy" id="37648"/>
    <lineage>
        <taxon>Eukaryota</taxon>
        <taxon>Viridiplantae</taxon>
        <taxon>Streptophyta</taxon>
        <taxon>Embryophyta</taxon>
        <taxon>Tracheophyta</taxon>
        <taxon>Spermatophyta</taxon>
        <taxon>Magnoliopsida</taxon>
        <taxon>eudicotyledons</taxon>
        <taxon>Gunneridae</taxon>
        <taxon>Pentapetalae</taxon>
        <taxon>rosids</taxon>
        <taxon>fabids</taxon>
        <taxon>Cucurbitales</taxon>
        <taxon>Cucurbitaceae</taxon>
        <taxon>Cucurbiteae</taxon>
        <taxon>Cucurbita</taxon>
    </lineage>
</organism>
<accession>A0AAV6MCD5</accession>
<protein>
    <submittedName>
        <fullName evidence="2">Uncharacterized protein</fullName>
    </submittedName>
</protein>
<dbReference type="AlphaFoldDB" id="A0AAV6MCD5"/>
<proteinExistence type="predicted"/>
<evidence type="ECO:0000313" key="2">
    <source>
        <dbReference type="EMBL" id="KAG6578422.1"/>
    </source>
</evidence>